<evidence type="ECO:0000313" key="1">
    <source>
        <dbReference type="EMBL" id="KAI4375305.1"/>
    </source>
</evidence>
<accession>A0ACB9R9D7</accession>
<gene>
    <name evidence="1" type="ORF">MLD38_013189</name>
</gene>
<keyword evidence="2" id="KW-1185">Reference proteome</keyword>
<organism evidence="1 2">
    <name type="scientific">Melastoma candidum</name>
    <dbReference type="NCBI Taxonomy" id="119954"/>
    <lineage>
        <taxon>Eukaryota</taxon>
        <taxon>Viridiplantae</taxon>
        <taxon>Streptophyta</taxon>
        <taxon>Embryophyta</taxon>
        <taxon>Tracheophyta</taxon>
        <taxon>Spermatophyta</taxon>
        <taxon>Magnoliopsida</taxon>
        <taxon>eudicotyledons</taxon>
        <taxon>Gunneridae</taxon>
        <taxon>Pentapetalae</taxon>
        <taxon>rosids</taxon>
        <taxon>malvids</taxon>
        <taxon>Myrtales</taxon>
        <taxon>Melastomataceae</taxon>
        <taxon>Melastomatoideae</taxon>
        <taxon>Melastomateae</taxon>
        <taxon>Melastoma</taxon>
    </lineage>
</organism>
<proteinExistence type="predicted"/>
<evidence type="ECO:0000313" key="2">
    <source>
        <dbReference type="Proteomes" id="UP001057402"/>
    </source>
</evidence>
<protein>
    <submittedName>
        <fullName evidence="1">Uncharacterized protein</fullName>
    </submittedName>
</protein>
<reference evidence="2" key="1">
    <citation type="journal article" date="2023" name="Front. Plant Sci.">
        <title>Chromosomal-level genome assembly of Melastoma candidum provides insights into trichome evolution.</title>
        <authorList>
            <person name="Zhong Y."/>
            <person name="Wu W."/>
            <person name="Sun C."/>
            <person name="Zou P."/>
            <person name="Liu Y."/>
            <person name="Dai S."/>
            <person name="Zhou R."/>
        </authorList>
    </citation>
    <scope>NUCLEOTIDE SEQUENCE [LARGE SCALE GENOMIC DNA]</scope>
</reference>
<name>A0ACB9R9D7_9MYRT</name>
<dbReference type="EMBL" id="CM042883">
    <property type="protein sequence ID" value="KAI4375305.1"/>
    <property type="molecule type" value="Genomic_DNA"/>
</dbReference>
<sequence length="183" mass="21505">MKSRMRLEVFLRIIQTCSRSSRVQRLSERNLGAPYLRQMQVDKQNARRDRDYWEDMDRKQSDVDDRSLSMVLVTFLTNAKSASKVTDLLGKHEDLVDDFNEFLERCENIDGFLAGVINRKSLSIDGHISRTAPVEIKDEELRHDIEGAKERERCREKYWAKSIQELDLSDCQRLHSKLPAFTR</sequence>
<comment type="caution">
    <text evidence="1">The sequence shown here is derived from an EMBL/GenBank/DDBJ whole genome shotgun (WGS) entry which is preliminary data.</text>
</comment>
<dbReference type="Proteomes" id="UP001057402">
    <property type="component" value="Chromosome 4"/>
</dbReference>